<evidence type="ECO:0000256" key="7">
    <source>
        <dbReference type="ARBA" id="ARBA00041541"/>
    </source>
</evidence>
<dbReference type="GO" id="GO:0005739">
    <property type="term" value="C:mitochondrion"/>
    <property type="evidence" value="ECO:0007669"/>
    <property type="project" value="TreeGrafter"/>
</dbReference>
<evidence type="ECO:0000256" key="1">
    <source>
        <dbReference type="ARBA" id="ARBA00006442"/>
    </source>
</evidence>
<dbReference type="EMBL" id="LR782804">
    <property type="protein sequence ID" value="CAB3220680.1"/>
    <property type="molecule type" value="mRNA"/>
</dbReference>
<dbReference type="PANTHER" id="PTHR43735">
    <property type="entry name" value="APOPTOSIS-INDUCING FACTOR 1"/>
    <property type="match status" value="1"/>
</dbReference>
<evidence type="ECO:0000256" key="3">
    <source>
        <dbReference type="ARBA" id="ARBA00022827"/>
    </source>
</evidence>
<evidence type="ECO:0000256" key="5">
    <source>
        <dbReference type="ARBA" id="ARBA00037027"/>
    </source>
</evidence>
<keyword evidence="4" id="KW-0560">Oxidoreductase</keyword>
<evidence type="ECO:0000256" key="2">
    <source>
        <dbReference type="ARBA" id="ARBA00022630"/>
    </source>
</evidence>
<evidence type="ECO:0000256" key="8">
    <source>
        <dbReference type="ARBA" id="ARBA00042318"/>
    </source>
</evidence>
<dbReference type="FunFam" id="3.50.50.100:FF:000006">
    <property type="entry name" value="apoptosis-inducing factor 2"/>
    <property type="match status" value="1"/>
</dbReference>
<dbReference type="PRINTS" id="PR00368">
    <property type="entry name" value="FADPNR"/>
</dbReference>
<comment type="cofactor">
    <cofactor evidence="5">
        <name>6-hydroxy-FAD</name>
        <dbReference type="ChEBI" id="CHEBI:60470"/>
    </cofactor>
</comment>
<accession>A0A6F9D6L8</accession>
<dbReference type="InterPro" id="IPR036188">
    <property type="entry name" value="FAD/NAD-bd_sf"/>
</dbReference>
<reference evidence="15" key="1">
    <citation type="submission" date="2020-04" db="EMBL/GenBank/DDBJ databases">
        <authorList>
            <person name="Neveu A P."/>
        </authorList>
    </citation>
    <scope>NUCLEOTIDE SEQUENCE</scope>
    <source>
        <tissue evidence="15">Whole embryo</tissue>
    </source>
</reference>
<evidence type="ECO:0000256" key="12">
    <source>
        <dbReference type="ARBA" id="ARBA00049479"/>
    </source>
</evidence>
<dbReference type="GO" id="GO:0050660">
    <property type="term" value="F:flavin adenine dinucleotide binding"/>
    <property type="evidence" value="ECO:0007669"/>
    <property type="project" value="TreeGrafter"/>
</dbReference>
<comment type="catalytic activity">
    <reaction evidence="10">
        <text>ubiquinone-10 + NADH + H(+) = ubiquinol-10 + NAD(+)</text>
        <dbReference type="Rhea" id="RHEA:61984"/>
        <dbReference type="ChEBI" id="CHEBI:15378"/>
        <dbReference type="ChEBI" id="CHEBI:46245"/>
        <dbReference type="ChEBI" id="CHEBI:57540"/>
        <dbReference type="ChEBI" id="CHEBI:57945"/>
        <dbReference type="ChEBI" id="CHEBI:64183"/>
    </reaction>
    <physiologicalReaction direction="left-to-right" evidence="10">
        <dbReference type="Rhea" id="RHEA:61985"/>
    </physiologicalReaction>
</comment>
<comment type="function">
    <text evidence="13">Putative FAD-dependent oxidoreductase.</text>
</comment>
<evidence type="ECO:0000256" key="4">
    <source>
        <dbReference type="ARBA" id="ARBA00023002"/>
    </source>
</evidence>
<keyword evidence="3" id="KW-0274">FAD</keyword>
<comment type="catalytic activity">
    <reaction evidence="9">
        <text>menadione + NADH + H(+) = menadiol + NAD(+)</text>
        <dbReference type="Rhea" id="RHEA:69695"/>
        <dbReference type="ChEBI" id="CHEBI:6746"/>
        <dbReference type="ChEBI" id="CHEBI:15378"/>
        <dbReference type="ChEBI" id="CHEBI:28869"/>
        <dbReference type="ChEBI" id="CHEBI:57540"/>
        <dbReference type="ChEBI" id="CHEBI:57945"/>
    </reaction>
    <physiologicalReaction direction="left-to-right" evidence="9">
        <dbReference type="Rhea" id="RHEA:69696"/>
    </physiologicalReaction>
</comment>
<evidence type="ECO:0000256" key="11">
    <source>
        <dbReference type="ARBA" id="ARBA00049275"/>
    </source>
</evidence>
<dbReference type="SUPFAM" id="SSF51905">
    <property type="entry name" value="FAD/NAD(P)-binding domain"/>
    <property type="match status" value="1"/>
</dbReference>
<evidence type="ECO:0000313" key="15">
    <source>
        <dbReference type="EMBL" id="CAB3220680.1"/>
    </source>
</evidence>
<name>A0A6F9D6L8_9ASCI</name>
<evidence type="ECO:0000259" key="14">
    <source>
        <dbReference type="Pfam" id="PF07992"/>
    </source>
</evidence>
<evidence type="ECO:0000256" key="13">
    <source>
        <dbReference type="ARBA" id="ARBA00057036"/>
    </source>
</evidence>
<dbReference type="AlphaFoldDB" id="A0A6F9D6L8"/>
<proteinExistence type="evidence at transcript level"/>
<comment type="catalytic activity">
    <reaction evidence="11">
        <text>phylloquinone + NADH + H(+) = phylloquinol + NAD(+)</text>
        <dbReference type="Rhea" id="RHEA:74075"/>
        <dbReference type="ChEBI" id="CHEBI:15378"/>
        <dbReference type="ChEBI" id="CHEBI:18067"/>
        <dbReference type="ChEBI" id="CHEBI:28433"/>
        <dbReference type="ChEBI" id="CHEBI:57540"/>
        <dbReference type="ChEBI" id="CHEBI:57945"/>
    </reaction>
    <physiologicalReaction direction="left-to-right" evidence="11">
        <dbReference type="Rhea" id="RHEA:74076"/>
    </physiologicalReaction>
</comment>
<dbReference type="Gene3D" id="3.50.50.100">
    <property type="match status" value="1"/>
</dbReference>
<dbReference type="PRINTS" id="PR00469">
    <property type="entry name" value="PNDRDTASEII"/>
</dbReference>
<sequence>MAKLLGIGLGVGAAVYGYRYFVDIGKRLTEDQHVVIVGGGYGGARLANKLKGRGSFTLIDQRDALHHNMAALRAAVEPGFAKKTFIFYEPTFGANFLQGKVVDIDTTNKQVSLEEGKEPINYTQLVLATGSSGPFPGKCRLDMSTQSLMKMYNDFTDEIKQAKNIVIVGGGAVGVEMAGEIIGDYPEGKKMTIVHNGDTLVSSLLEPEARTKIQEKLKERKIEVMYGETVSNLADIPVLKTSDNIVVKTSSGKEIVADLVIPCYGLKINTDAYKSSLADSMNARGQLKVDKNLQVVGTEDIFAIGDCSDTDVCKLALQAQAQADQMYENLINIAKGKPLEPFVPGTFRMVVPIGRDGGVAQNGKKVFGDFLAKMIKAKDVFVKIIWKEMSQPVPKDK</sequence>
<comment type="similarity">
    <text evidence="1">Belongs to the FAD-dependent oxidoreductase family.</text>
</comment>
<protein>
    <recommendedName>
        <fullName evidence="6">Ferroptosis suppressor protein 1</fullName>
    </recommendedName>
    <alternativeName>
        <fullName evidence="7">Apoptosis-inducing factor homologous mitochondrion-associated inducer of death</fullName>
    </alternativeName>
    <alternativeName>
        <fullName evidence="8">p53-responsive gene 3 protein</fullName>
    </alternativeName>
</protein>
<dbReference type="GO" id="GO:0008637">
    <property type="term" value="P:apoptotic mitochondrial changes"/>
    <property type="evidence" value="ECO:0007669"/>
    <property type="project" value="TreeGrafter"/>
</dbReference>
<evidence type="ECO:0000256" key="10">
    <source>
        <dbReference type="ARBA" id="ARBA00049236"/>
    </source>
</evidence>
<dbReference type="Pfam" id="PF07992">
    <property type="entry name" value="Pyr_redox_2"/>
    <property type="match status" value="1"/>
</dbReference>
<dbReference type="GO" id="GO:0043065">
    <property type="term" value="P:positive regulation of apoptotic process"/>
    <property type="evidence" value="ECO:0007669"/>
    <property type="project" value="TreeGrafter"/>
</dbReference>
<dbReference type="InterPro" id="IPR023753">
    <property type="entry name" value="FAD/NAD-binding_dom"/>
</dbReference>
<organism evidence="15">
    <name type="scientific">Phallusia mammillata</name>
    <dbReference type="NCBI Taxonomy" id="59560"/>
    <lineage>
        <taxon>Eukaryota</taxon>
        <taxon>Metazoa</taxon>
        <taxon>Chordata</taxon>
        <taxon>Tunicata</taxon>
        <taxon>Ascidiacea</taxon>
        <taxon>Phlebobranchia</taxon>
        <taxon>Ascidiidae</taxon>
        <taxon>Phallusia</taxon>
    </lineage>
</organism>
<keyword evidence="2" id="KW-0285">Flavoprotein</keyword>
<dbReference type="PANTHER" id="PTHR43735:SF3">
    <property type="entry name" value="FERROPTOSIS SUPPRESSOR PROTEIN 1"/>
    <property type="match status" value="1"/>
</dbReference>
<feature type="domain" description="FAD/NAD(P)-binding" evidence="14">
    <location>
        <begin position="33"/>
        <end position="323"/>
    </location>
</feature>
<evidence type="ECO:0000256" key="9">
    <source>
        <dbReference type="ARBA" id="ARBA00048412"/>
    </source>
</evidence>
<comment type="catalytic activity">
    <reaction evidence="12">
        <text>menaquinone-4 + NADH + H(+) = menaquinol-4 + NAD(+)</text>
        <dbReference type="Rhea" id="RHEA:74079"/>
        <dbReference type="ChEBI" id="CHEBI:15378"/>
        <dbReference type="ChEBI" id="CHEBI:57540"/>
        <dbReference type="ChEBI" id="CHEBI:57945"/>
        <dbReference type="ChEBI" id="CHEBI:78277"/>
        <dbReference type="ChEBI" id="CHEBI:193091"/>
    </reaction>
    <physiologicalReaction direction="left-to-right" evidence="12">
        <dbReference type="Rhea" id="RHEA:74080"/>
    </physiologicalReaction>
</comment>
<gene>
    <name evidence="15" type="primary">Aifm2-001</name>
</gene>
<evidence type="ECO:0000256" key="6">
    <source>
        <dbReference type="ARBA" id="ARBA00040253"/>
    </source>
</evidence>
<dbReference type="GO" id="GO:0004174">
    <property type="term" value="F:electron-transferring-flavoprotein dehydrogenase activity"/>
    <property type="evidence" value="ECO:0007669"/>
    <property type="project" value="TreeGrafter"/>
</dbReference>